<dbReference type="EMBL" id="OY288114">
    <property type="protein sequence ID" value="CAJ0864974.1"/>
    <property type="molecule type" value="Genomic_DNA"/>
</dbReference>
<dbReference type="PANTHER" id="PTHR30383:SF24">
    <property type="entry name" value="THIOESTERASE 1_PROTEASE 1_LYSOPHOSPHOLIPASE L1"/>
    <property type="match status" value="1"/>
</dbReference>
<dbReference type="GO" id="GO:0004622">
    <property type="term" value="F:phosphatidylcholine lysophospholipase activity"/>
    <property type="evidence" value="ECO:0007669"/>
    <property type="project" value="UniProtKB-EC"/>
</dbReference>
<name>A0AA48M362_9ZZZZ</name>
<dbReference type="CDD" id="cd01822">
    <property type="entry name" value="Lysophospholipase_L1_like"/>
    <property type="match status" value="1"/>
</dbReference>
<accession>A0AA48M362</accession>
<keyword evidence="2" id="KW-0378">Hydrolase</keyword>
<dbReference type="InterPro" id="IPR036514">
    <property type="entry name" value="SGNH_hydro_sf"/>
</dbReference>
<dbReference type="InterPro" id="IPR013830">
    <property type="entry name" value="SGNH_hydro"/>
</dbReference>
<dbReference type="EC" id="3.1.1.5" evidence="2"/>
<dbReference type="PROSITE" id="PS01098">
    <property type="entry name" value="LIPASE_GDSL_SER"/>
    <property type="match status" value="1"/>
</dbReference>
<sequence>MNNAPYRTLSLALTYGLFGRWLQMAALAIPLLWGAVAEAAPKRVLAFGDSLTAGFGLPAADALPVQLETRLRADNFDVKVVNAGVSGDTTEMGLARLEYTLSDGPVDIAVVELGANDMLRGLPPKAARANLEKIIETFRSKGVNVIIAAMVSGDNWGQAYRQEFDSIYPDLAAKYGVTMVPFFMEGVWGNPSLLIGDGLHPNSAGVRKVVEKIAPYVEMALTPSGAGQQSGAR</sequence>
<dbReference type="InterPro" id="IPR051532">
    <property type="entry name" value="Ester_Hydrolysis_Enzymes"/>
</dbReference>
<feature type="domain" description="SGNH hydrolase-type esterase" evidence="1">
    <location>
        <begin position="46"/>
        <end position="207"/>
    </location>
</feature>
<dbReference type="PANTHER" id="PTHR30383">
    <property type="entry name" value="THIOESTERASE 1/PROTEASE 1/LYSOPHOSPHOLIPASE L1"/>
    <property type="match status" value="1"/>
</dbReference>
<dbReference type="GO" id="GO:0006629">
    <property type="term" value="P:lipid metabolic process"/>
    <property type="evidence" value="ECO:0007669"/>
    <property type="project" value="InterPro"/>
</dbReference>
<dbReference type="AlphaFoldDB" id="A0AA48M362"/>
<reference evidence="2" key="1">
    <citation type="submission" date="2023-07" db="EMBL/GenBank/DDBJ databases">
        <authorList>
            <person name="Pelsma A.J. K."/>
        </authorList>
    </citation>
    <scope>NUCLEOTIDE SEQUENCE</scope>
</reference>
<organism evidence="2">
    <name type="scientific">freshwater sediment metagenome</name>
    <dbReference type="NCBI Taxonomy" id="556182"/>
    <lineage>
        <taxon>unclassified sequences</taxon>
        <taxon>metagenomes</taxon>
        <taxon>ecological metagenomes</taxon>
    </lineage>
</organism>
<dbReference type="InterPro" id="IPR008265">
    <property type="entry name" value="Lipase_GDSL_AS"/>
</dbReference>
<gene>
    <name evidence="2" type="primary">tesA</name>
    <name evidence="2" type="ORF">AMST5_01724</name>
</gene>
<dbReference type="Gene3D" id="3.40.50.1110">
    <property type="entry name" value="SGNH hydrolase"/>
    <property type="match status" value="1"/>
</dbReference>
<evidence type="ECO:0000313" key="2">
    <source>
        <dbReference type="EMBL" id="CAJ0864974.1"/>
    </source>
</evidence>
<evidence type="ECO:0000259" key="1">
    <source>
        <dbReference type="Pfam" id="PF13472"/>
    </source>
</evidence>
<dbReference type="Pfam" id="PF13472">
    <property type="entry name" value="Lipase_GDSL_2"/>
    <property type="match status" value="1"/>
</dbReference>
<protein>
    <submittedName>
        <fullName evidence="2">Acyl-CoA thioesterase I</fullName>
        <ecNumber evidence="2">3.1.1.5</ecNumber>
    </submittedName>
</protein>
<dbReference type="SUPFAM" id="SSF52266">
    <property type="entry name" value="SGNH hydrolase"/>
    <property type="match status" value="1"/>
</dbReference>
<proteinExistence type="predicted"/>